<dbReference type="InterPro" id="IPR025457">
    <property type="entry name" value="DUF4277"/>
</dbReference>
<sequence>MSTIIPSTQVDLLSPLEYSSKNLDHLGIVAMVCREIGLAGEIDRIVGVDPRQKVTCGEAVVAMVLNALGFVDRPLYLFPEFMETKPVEILIREGLKAEWFNDDVLGRTLDKLYRAGPEGIFMQIAANGYREYSGRFFHNDTTTMSLQGEYKHEEGDMDAVPIEITHGFSKDHRPDLKQFVISLVMSDDLPVFIQALSGNASDKNHFREIVKEYGASLREKWGEDKIWVWDSAFYSEKNLGEISESYKWITRAPETLSEAKEVLENADTEKMRSTALGGYRLFSIEVEYGGVKQRWVVVFSEKAFARETKTLEKKIKKEKEQVEKEVWHLSNQEFYSEKDGLKDAQKKEKRWKYHKISAIEVEERKKKKGEGRGRPGKDAPAQTVYRIKAEFVEDKSAIEKETLRKGKFIVATNELESEKLSDEEALKAYKEQQHAERGFRFLKDPMFFAHSMFLENEGRIVAMVMIMGLALMVYSLAEHKLREALEKENETIPDQREKPTKKPTMRRVFQVFEGITVLYRGSEMVKVLNLRPIHGKILALLGREYERMYCTSYG</sequence>
<dbReference type="Pfam" id="PF14104">
    <property type="entry name" value="DUF4277"/>
    <property type="match status" value="1"/>
</dbReference>
<accession>A0A7G9YVX2</accession>
<organism evidence="5">
    <name type="scientific">Candidatus Methanophagaceae archaeon ANME-1 ERB6</name>
    <dbReference type="NCBI Taxonomy" id="2759912"/>
    <lineage>
        <taxon>Archaea</taxon>
        <taxon>Methanobacteriati</taxon>
        <taxon>Methanobacteriota</taxon>
        <taxon>Stenosarchaea group</taxon>
        <taxon>Methanomicrobia</taxon>
        <taxon>Candidatus Methanophagales</taxon>
        <taxon>Candidatus Methanophagaceae</taxon>
    </lineage>
</organism>
<evidence type="ECO:0000259" key="3">
    <source>
        <dbReference type="Pfam" id="PF01609"/>
    </source>
</evidence>
<dbReference type="NCBIfam" id="NF033559">
    <property type="entry name" value="transpos_IS1634"/>
    <property type="match status" value="1"/>
</dbReference>
<dbReference type="PANTHER" id="PTHR34614:SF2">
    <property type="entry name" value="TRANSPOSASE IS4-LIKE DOMAIN-CONTAINING PROTEIN"/>
    <property type="match status" value="1"/>
</dbReference>
<dbReference type="PANTHER" id="PTHR34614">
    <property type="match status" value="1"/>
</dbReference>
<feature type="domain" description="DUF4277" evidence="4">
    <location>
        <begin position="19"/>
        <end position="125"/>
    </location>
</feature>
<evidence type="ECO:0008006" key="6">
    <source>
        <dbReference type="Google" id="ProtNLM"/>
    </source>
</evidence>
<name>A0A7G9YVX2_9EURY</name>
<gene>
    <name evidence="5" type="ORF">MDNCFBIC_00026</name>
</gene>
<feature type="transmembrane region" description="Helical" evidence="2">
    <location>
        <begin position="460"/>
        <end position="477"/>
    </location>
</feature>
<keyword evidence="1" id="KW-0175">Coiled coil</keyword>
<evidence type="ECO:0000256" key="1">
    <source>
        <dbReference type="SAM" id="Coils"/>
    </source>
</evidence>
<protein>
    <recommendedName>
        <fullName evidence="6">DUF4277 domain-containing protein</fullName>
    </recommendedName>
</protein>
<dbReference type="Pfam" id="PF01609">
    <property type="entry name" value="DDE_Tnp_1"/>
    <property type="match status" value="1"/>
</dbReference>
<keyword evidence="2" id="KW-1133">Transmembrane helix</keyword>
<dbReference type="InterPro" id="IPR002559">
    <property type="entry name" value="Transposase_11"/>
</dbReference>
<keyword evidence="2" id="KW-0472">Membrane</keyword>
<evidence type="ECO:0000259" key="4">
    <source>
        <dbReference type="Pfam" id="PF14104"/>
    </source>
</evidence>
<keyword evidence="2" id="KW-0812">Transmembrane</keyword>
<feature type="coiled-coil region" evidence="1">
    <location>
        <begin position="301"/>
        <end position="332"/>
    </location>
</feature>
<feature type="domain" description="Transposase IS4-like" evidence="3">
    <location>
        <begin position="152"/>
        <end position="472"/>
    </location>
</feature>
<dbReference type="GO" id="GO:0004803">
    <property type="term" value="F:transposase activity"/>
    <property type="evidence" value="ECO:0007669"/>
    <property type="project" value="InterPro"/>
</dbReference>
<dbReference type="GO" id="GO:0003677">
    <property type="term" value="F:DNA binding"/>
    <property type="evidence" value="ECO:0007669"/>
    <property type="project" value="InterPro"/>
</dbReference>
<evidence type="ECO:0000313" key="5">
    <source>
        <dbReference type="EMBL" id="QNO52156.1"/>
    </source>
</evidence>
<evidence type="ECO:0000256" key="2">
    <source>
        <dbReference type="SAM" id="Phobius"/>
    </source>
</evidence>
<reference evidence="5" key="1">
    <citation type="submission" date="2020-06" db="EMBL/GenBank/DDBJ databases">
        <title>Unique genomic features of the anaerobic methanotrophic archaea.</title>
        <authorList>
            <person name="Chadwick G.L."/>
            <person name="Skennerton C.T."/>
            <person name="Laso-Perez R."/>
            <person name="Leu A.O."/>
            <person name="Speth D.R."/>
            <person name="Yu H."/>
            <person name="Morgan-Lang C."/>
            <person name="Hatzenpichler R."/>
            <person name="Goudeau D."/>
            <person name="Malmstrom R."/>
            <person name="Brazelton W.J."/>
            <person name="Woyke T."/>
            <person name="Hallam S.J."/>
            <person name="Tyson G.W."/>
            <person name="Wegener G."/>
            <person name="Boetius A."/>
            <person name="Orphan V."/>
        </authorList>
    </citation>
    <scope>NUCLEOTIDE SEQUENCE</scope>
</reference>
<dbReference type="EMBL" id="MT631502">
    <property type="protein sequence ID" value="QNO52156.1"/>
    <property type="molecule type" value="Genomic_DNA"/>
</dbReference>
<dbReference type="InterPro" id="IPR047654">
    <property type="entry name" value="IS1634_transpos"/>
</dbReference>
<proteinExistence type="predicted"/>
<dbReference type="AlphaFoldDB" id="A0A7G9YVX2"/>
<dbReference type="GO" id="GO:0006313">
    <property type="term" value="P:DNA transposition"/>
    <property type="evidence" value="ECO:0007669"/>
    <property type="project" value="InterPro"/>
</dbReference>